<reference evidence="1 2" key="1">
    <citation type="submission" date="2017-09" db="EMBL/GenBank/DDBJ databases">
        <authorList>
            <person name="Zhang H."/>
            <person name="Hu S."/>
            <person name="Xu J."/>
            <person name="He Z."/>
        </authorList>
    </citation>
    <scope>NUCLEOTIDE SEQUENCE [LARGE SCALE GENOMIC DNA]</scope>
    <source>
        <strain evidence="1 2">TXX3120</strain>
    </source>
</reference>
<dbReference type="Proteomes" id="UP000282170">
    <property type="component" value="Chromosome"/>
</dbReference>
<proteinExistence type="predicted"/>
<keyword evidence="2" id="KW-1185">Reference proteome</keyword>
<dbReference type="KEGG" id="sfug:CNQ36_11265"/>
<dbReference type="EMBL" id="CP023407">
    <property type="protein sequence ID" value="AYL35966.1"/>
    <property type="molecule type" value="Genomic_DNA"/>
</dbReference>
<dbReference type="AlphaFoldDB" id="A0A494UU51"/>
<protein>
    <submittedName>
        <fullName evidence="1">Uncharacterized protein</fullName>
    </submittedName>
</protein>
<sequence>MRTGVLLVMWALVLWGVFEAGGGVVRHGLSPSVECSWINVGPDGEEHPSPMGPGDRCYRRDGGHRTYEEQRAAQRAERDDIVAGSWVLGAGVLGLGALSLHRRLGSDVGATGPRE</sequence>
<name>A0A494UU51_9ACTN</name>
<accession>A0A494UU51</accession>
<evidence type="ECO:0000313" key="1">
    <source>
        <dbReference type="EMBL" id="AYL35966.1"/>
    </source>
</evidence>
<gene>
    <name evidence="1" type="ORF">CNQ36_11265</name>
</gene>
<organism evidence="1 2">
    <name type="scientific">Streptomyces fungicidicus</name>
    <dbReference type="NCBI Taxonomy" id="68203"/>
    <lineage>
        <taxon>Bacteria</taxon>
        <taxon>Bacillati</taxon>
        <taxon>Actinomycetota</taxon>
        <taxon>Actinomycetes</taxon>
        <taxon>Kitasatosporales</taxon>
        <taxon>Streptomycetaceae</taxon>
        <taxon>Streptomyces</taxon>
    </lineage>
</organism>
<evidence type="ECO:0000313" key="2">
    <source>
        <dbReference type="Proteomes" id="UP000282170"/>
    </source>
</evidence>